<protein>
    <submittedName>
        <fullName evidence="1">Uncharacterized protein</fullName>
    </submittedName>
</protein>
<name>A0A8H5EZS8_9AGAR</name>
<reference evidence="1 2" key="1">
    <citation type="journal article" date="2020" name="ISME J.">
        <title>Uncovering the hidden diversity of litter-decomposition mechanisms in mushroom-forming fungi.</title>
        <authorList>
            <person name="Floudas D."/>
            <person name="Bentzer J."/>
            <person name="Ahren D."/>
            <person name="Johansson T."/>
            <person name="Persson P."/>
            <person name="Tunlid A."/>
        </authorList>
    </citation>
    <scope>NUCLEOTIDE SEQUENCE [LARGE SCALE GENOMIC DNA]</scope>
    <source>
        <strain evidence="1 2">CBS 175.51</strain>
    </source>
</reference>
<dbReference type="AlphaFoldDB" id="A0A8H5EZS8"/>
<evidence type="ECO:0000313" key="1">
    <source>
        <dbReference type="EMBL" id="KAF5318237.1"/>
    </source>
</evidence>
<dbReference type="Proteomes" id="UP000541558">
    <property type="component" value="Unassembled WGS sequence"/>
</dbReference>
<sequence length="215" mass="22382">MCMHSPSSSKSSVAVVGGLCERRAHRESVGLAVVVVVVEGLAKVAFRRVYGSTGVCWRSIGDDAVDPSLPHPLPFACIDIHRPSSTPCKSRRGLEGMVDAHHPFASGAVVSLASTDLVATDSNGRGRCVGRRRCARPVRGMCAVEVVVEGLSEVVLGSGLLSTTTTTFFAFTSVAVALIPFVVDGPGTPSWCREVVHNHPVGWGVAPSSSSSACA</sequence>
<evidence type="ECO:0000313" key="2">
    <source>
        <dbReference type="Proteomes" id="UP000541558"/>
    </source>
</evidence>
<organism evidence="1 2">
    <name type="scientific">Ephemerocybe angulata</name>
    <dbReference type="NCBI Taxonomy" id="980116"/>
    <lineage>
        <taxon>Eukaryota</taxon>
        <taxon>Fungi</taxon>
        <taxon>Dikarya</taxon>
        <taxon>Basidiomycota</taxon>
        <taxon>Agaricomycotina</taxon>
        <taxon>Agaricomycetes</taxon>
        <taxon>Agaricomycetidae</taxon>
        <taxon>Agaricales</taxon>
        <taxon>Agaricineae</taxon>
        <taxon>Psathyrellaceae</taxon>
        <taxon>Ephemerocybe</taxon>
    </lineage>
</organism>
<keyword evidence="2" id="KW-1185">Reference proteome</keyword>
<dbReference type="EMBL" id="JAACJK010000184">
    <property type="protein sequence ID" value="KAF5318237.1"/>
    <property type="molecule type" value="Genomic_DNA"/>
</dbReference>
<comment type="caution">
    <text evidence="1">The sequence shown here is derived from an EMBL/GenBank/DDBJ whole genome shotgun (WGS) entry which is preliminary data.</text>
</comment>
<proteinExistence type="predicted"/>
<gene>
    <name evidence="1" type="ORF">D9611_014752</name>
</gene>
<accession>A0A8H5EZS8</accession>